<evidence type="ECO:0000313" key="3">
    <source>
        <dbReference type="Proteomes" id="UP001293254"/>
    </source>
</evidence>
<gene>
    <name evidence="2" type="ORF">Salat_2981300</name>
</gene>
<protein>
    <submittedName>
        <fullName evidence="2">Uncharacterized protein</fullName>
    </submittedName>
</protein>
<feature type="compositionally biased region" description="Basic and acidic residues" evidence="1">
    <location>
        <begin position="125"/>
        <end position="136"/>
    </location>
</feature>
<evidence type="ECO:0000313" key="2">
    <source>
        <dbReference type="EMBL" id="KAK4412297.1"/>
    </source>
</evidence>
<sequence>MAKEGLIELAYIPRPRNTPDGSMFCLIFLGVFVPDRWKRSFHPTRNFLREEKFREGWKVVRPVHQEVRRVENKVANGCVTRGNLPNSSGQILKKAKKRCLMSLPTLGLRHGPDSHGGQQWGILDNGRKPDPAISRE</sequence>
<comment type="caution">
    <text evidence="2">The sequence shown here is derived from an EMBL/GenBank/DDBJ whole genome shotgun (WGS) entry which is preliminary data.</text>
</comment>
<name>A0AAE1XI03_9LAMI</name>
<proteinExistence type="predicted"/>
<reference evidence="2" key="1">
    <citation type="submission" date="2020-06" db="EMBL/GenBank/DDBJ databases">
        <authorList>
            <person name="Li T."/>
            <person name="Hu X."/>
            <person name="Zhang T."/>
            <person name="Song X."/>
            <person name="Zhang H."/>
            <person name="Dai N."/>
            <person name="Sheng W."/>
            <person name="Hou X."/>
            <person name="Wei L."/>
        </authorList>
    </citation>
    <scope>NUCLEOTIDE SEQUENCE</scope>
    <source>
        <strain evidence="2">3651</strain>
        <tissue evidence="2">Leaf</tissue>
    </source>
</reference>
<keyword evidence="3" id="KW-1185">Reference proteome</keyword>
<dbReference type="EMBL" id="JACGWO010000015">
    <property type="protein sequence ID" value="KAK4412297.1"/>
    <property type="molecule type" value="Genomic_DNA"/>
</dbReference>
<reference evidence="2" key="2">
    <citation type="journal article" date="2024" name="Plant">
        <title>Genomic evolution and insights into agronomic trait innovations of Sesamum species.</title>
        <authorList>
            <person name="Miao H."/>
            <person name="Wang L."/>
            <person name="Qu L."/>
            <person name="Liu H."/>
            <person name="Sun Y."/>
            <person name="Le M."/>
            <person name="Wang Q."/>
            <person name="Wei S."/>
            <person name="Zheng Y."/>
            <person name="Lin W."/>
            <person name="Duan Y."/>
            <person name="Cao H."/>
            <person name="Xiong S."/>
            <person name="Wang X."/>
            <person name="Wei L."/>
            <person name="Li C."/>
            <person name="Ma Q."/>
            <person name="Ju M."/>
            <person name="Zhao R."/>
            <person name="Li G."/>
            <person name="Mu C."/>
            <person name="Tian Q."/>
            <person name="Mei H."/>
            <person name="Zhang T."/>
            <person name="Gao T."/>
            <person name="Zhang H."/>
        </authorList>
    </citation>
    <scope>NUCLEOTIDE SEQUENCE</scope>
    <source>
        <strain evidence="2">3651</strain>
    </source>
</reference>
<evidence type="ECO:0000256" key="1">
    <source>
        <dbReference type="SAM" id="MobiDB-lite"/>
    </source>
</evidence>
<dbReference type="Proteomes" id="UP001293254">
    <property type="component" value="Unassembled WGS sequence"/>
</dbReference>
<accession>A0AAE1XI03</accession>
<dbReference type="AlphaFoldDB" id="A0AAE1XI03"/>
<feature type="region of interest" description="Disordered" evidence="1">
    <location>
        <begin position="107"/>
        <end position="136"/>
    </location>
</feature>
<organism evidence="2 3">
    <name type="scientific">Sesamum alatum</name>
    <dbReference type="NCBI Taxonomy" id="300844"/>
    <lineage>
        <taxon>Eukaryota</taxon>
        <taxon>Viridiplantae</taxon>
        <taxon>Streptophyta</taxon>
        <taxon>Embryophyta</taxon>
        <taxon>Tracheophyta</taxon>
        <taxon>Spermatophyta</taxon>
        <taxon>Magnoliopsida</taxon>
        <taxon>eudicotyledons</taxon>
        <taxon>Gunneridae</taxon>
        <taxon>Pentapetalae</taxon>
        <taxon>asterids</taxon>
        <taxon>lamiids</taxon>
        <taxon>Lamiales</taxon>
        <taxon>Pedaliaceae</taxon>
        <taxon>Sesamum</taxon>
    </lineage>
</organism>